<dbReference type="KEGG" id="spu:100889879"/>
<name>A0A7M7GHL7_STRPU</name>
<dbReference type="EnsemblMetazoa" id="XM_003729718">
    <property type="protein sequence ID" value="XP_003729766"/>
    <property type="gene ID" value="LOC100889879"/>
</dbReference>
<dbReference type="InterPro" id="IPR001878">
    <property type="entry name" value="Znf_CCHC"/>
</dbReference>
<dbReference type="InParanoid" id="A0A7M7GHL7"/>
<dbReference type="PROSITE" id="PS50158">
    <property type="entry name" value="ZF_CCHC"/>
    <property type="match status" value="1"/>
</dbReference>
<dbReference type="InterPro" id="IPR040676">
    <property type="entry name" value="DUF5641"/>
</dbReference>
<evidence type="ECO:0000313" key="6">
    <source>
        <dbReference type="Proteomes" id="UP000007110"/>
    </source>
</evidence>
<dbReference type="PANTHER" id="PTHR47331">
    <property type="entry name" value="PHD-TYPE DOMAIN-CONTAINING PROTEIN"/>
    <property type="match status" value="1"/>
</dbReference>
<evidence type="ECO:0000259" key="4">
    <source>
        <dbReference type="PROSITE" id="PS50158"/>
    </source>
</evidence>
<reference evidence="6" key="1">
    <citation type="submission" date="2015-02" db="EMBL/GenBank/DDBJ databases">
        <title>Genome sequencing for Strongylocentrotus purpuratus.</title>
        <authorList>
            <person name="Murali S."/>
            <person name="Liu Y."/>
            <person name="Vee V."/>
            <person name="English A."/>
            <person name="Wang M."/>
            <person name="Skinner E."/>
            <person name="Han Y."/>
            <person name="Muzny D.M."/>
            <person name="Worley K.C."/>
            <person name="Gibbs R.A."/>
        </authorList>
    </citation>
    <scope>NUCLEOTIDE SEQUENCE</scope>
</reference>
<dbReference type="PANTHER" id="PTHR47331:SF5">
    <property type="entry name" value="RIBONUCLEASE H"/>
    <property type="match status" value="1"/>
</dbReference>
<feature type="coiled-coil region" evidence="2">
    <location>
        <begin position="82"/>
        <end position="109"/>
    </location>
</feature>
<evidence type="ECO:0000256" key="1">
    <source>
        <dbReference type="PROSITE-ProRule" id="PRU00047"/>
    </source>
</evidence>
<dbReference type="InterPro" id="IPR005312">
    <property type="entry name" value="DUF1759"/>
</dbReference>
<organism evidence="5 6">
    <name type="scientific">Strongylocentrotus purpuratus</name>
    <name type="common">Purple sea urchin</name>
    <dbReference type="NCBI Taxonomy" id="7668"/>
    <lineage>
        <taxon>Eukaryota</taxon>
        <taxon>Metazoa</taxon>
        <taxon>Echinodermata</taxon>
        <taxon>Eleutherozoa</taxon>
        <taxon>Echinozoa</taxon>
        <taxon>Echinoidea</taxon>
        <taxon>Euechinoidea</taxon>
        <taxon>Echinacea</taxon>
        <taxon>Camarodonta</taxon>
        <taxon>Echinidea</taxon>
        <taxon>Strongylocentrotidae</taxon>
        <taxon>Strongylocentrotus</taxon>
    </lineage>
</organism>
<dbReference type="AlphaFoldDB" id="A0A7M7GHL7"/>
<dbReference type="Pfam" id="PF03564">
    <property type="entry name" value="DUF1759"/>
    <property type="match status" value="1"/>
</dbReference>
<dbReference type="GeneID" id="100889879"/>
<keyword evidence="1" id="KW-0862">Zinc</keyword>
<evidence type="ECO:0000256" key="2">
    <source>
        <dbReference type="SAM" id="Coils"/>
    </source>
</evidence>
<feature type="domain" description="CCHC-type" evidence="4">
    <location>
        <begin position="432"/>
        <end position="447"/>
    </location>
</feature>
<reference evidence="5" key="2">
    <citation type="submission" date="2021-01" db="UniProtKB">
        <authorList>
            <consortium name="EnsemblMetazoa"/>
        </authorList>
    </citation>
    <scope>IDENTIFICATION</scope>
</reference>
<keyword evidence="6" id="KW-1185">Reference proteome</keyword>
<dbReference type="OMA" id="IERWPRI"/>
<sequence length="1039" mass="118508">MTEEQPAQQKRQSVPTERSIEYQLDLKTKNFRSSVTSWRRKANKLRAALIDDVGFSDVKALRDGLQVLMDTVINGQENLAELRLSSEIADDSEDKLEEVEKEHSSIMKSTLERMIVLKEDERSDEASLRQAVTPDESSPVDPPVDPPVRETPPTDPLILFAEQLRASRLPLPEPTAFDGDPLLYPGWKHAFDVLIDRSGITPMDRFFYLEKYLKGQPLELVKGYALIDNEIAYHDARKALEERYGNSFVIAKAFRDKIERWPRIATKDAPGLRKFSDFLRQCVTAMDKIQNLHHLNDDREIRKILTKLPEWLVVRWSRKAYHWADSYGGFPPFKLFAGFIEEESKIACCPITSVYGLRELRYERVNAAASEVRTLATDATSSRNQKGMGDGKQQWTVSCLLCKKSHSLEECPTFSTWEMAEKKKFIVEKGLCYGCLKVGHRSNECKKRSTCKECKRRHPTALHVKDWVKVNSLNESSNEDTTQDEVRSSSTHTSKRSNGKETLKSSMIVPVWLSHHSAIEPRLVYALLDTQSDTTFILDETKQAMGLRGTSVNLRLSTMSAVNEKVSSIKVEELEVTSYDGKNKICLPPAFTRKIIPANRNHIPTSDMAASIPHLSKLQYEVPAEQGCEIGLLIGYDCSKALMPRDVIPSSTSDGRYGVRTDLGWSIVGMFDENYDGYINDPIGVSHRVKVCMVPEDLQGVQGHEEVSFSHRRLVKEEIAPTQVVKLLEADFMQGTESKPYSQNDVKFLKLVEKTNMCNNNQYPVIKPMATEMLTQAEKEILKHVQNEDFPDGIPDEIRQLRCDRGTNIVGAEAELKKALKEMNHDPVKSHLLKEGCDYIKFNFNLPAASRMGGVWERQVLEALLQQHGRQLDDEALCTLMCEVMAIVNSRPLTVDFINDGTSTEPLTLNHLLTQKSKVILPPSGNFLRQDVYLHKSWRRVQHLANQFWCRWRQKWTRLEREMRVGDLVVVKDNNTPRNAWPMDRIAETYPSDDKHVRKVKIAMGEQKLNAVGKRTTPCSYLERPIHKLILLVPQEDQE</sequence>
<dbReference type="Proteomes" id="UP000007110">
    <property type="component" value="Unassembled WGS sequence"/>
</dbReference>
<dbReference type="GO" id="GO:0008270">
    <property type="term" value="F:zinc ion binding"/>
    <property type="evidence" value="ECO:0007669"/>
    <property type="project" value="UniProtKB-KW"/>
</dbReference>
<dbReference type="Pfam" id="PF18701">
    <property type="entry name" value="DUF5641"/>
    <property type="match status" value="1"/>
</dbReference>
<protein>
    <recommendedName>
        <fullName evidence="4">CCHC-type domain-containing protein</fullName>
    </recommendedName>
</protein>
<dbReference type="RefSeq" id="XP_003729766.2">
    <property type="nucleotide sequence ID" value="XM_003729718.3"/>
</dbReference>
<keyword evidence="1" id="KW-0863">Zinc-finger</keyword>
<feature type="region of interest" description="Disordered" evidence="3">
    <location>
        <begin position="473"/>
        <end position="501"/>
    </location>
</feature>
<keyword evidence="2" id="KW-0175">Coiled coil</keyword>
<feature type="compositionally biased region" description="Pro residues" evidence="3">
    <location>
        <begin position="140"/>
        <end position="151"/>
    </location>
</feature>
<evidence type="ECO:0000313" key="5">
    <source>
        <dbReference type="EnsemblMetazoa" id="XP_003729766"/>
    </source>
</evidence>
<accession>A0A7M7GHL7</accession>
<proteinExistence type="predicted"/>
<dbReference type="GO" id="GO:0003676">
    <property type="term" value="F:nucleic acid binding"/>
    <property type="evidence" value="ECO:0007669"/>
    <property type="project" value="InterPro"/>
</dbReference>
<feature type="region of interest" description="Disordered" evidence="3">
    <location>
        <begin position="121"/>
        <end position="151"/>
    </location>
</feature>
<keyword evidence="1" id="KW-0479">Metal-binding</keyword>
<dbReference type="OrthoDB" id="10025024at2759"/>
<evidence type="ECO:0000256" key="3">
    <source>
        <dbReference type="SAM" id="MobiDB-lite"/>
    </source>
</evidence>